<dbReference type="Proteomes" id="UP000428328">
    <property type="component" value="Chromosome"/>
</dbReference>
<proteinExistence type="predicted"/>
<evidence type="ECO:0000256" key="1">
    <source>
        <dbReference type="SAM" id="SignalP"/>
    </source>
</evidence>
<keyword evidence="4" id="KW-1185">Reference proteome</keyword>
<feature type="chain" id="PRO_5026168213" evidence="1">
    <location>
        <begin position="23"/>
        <end position="246"/>
    </location>
</feature>
<evidence type="ECO:0000259" key="2">
    <source>
        <dbReference type="Pfam" id="PF07589"/>
    </source>
</evidence>
<protein>
    <submittedName>
        <fullName evidence="3">PEP-CTERM sorting domain-containing protein</fullName>
    </submittedName>
</protein>
<name>A0A6I6JFT4_9BACT</name>
<dbReference type="AlphaFoldDB" id="A0A6I6JFT4"/>
<dbReference type="Pfam" id="PF07589">
    <property type="entry name" value="PEP-CTERM"/>
    <property type="match status" value="1"/>
</dbReference>
<accession>A0A6I6JFT4</accession>
<gene>
    <name evidence="3" type="ORF">GM415_13145</name>
</gene>
<sequence length="246" mass="25636">MKKFLFSTICSALVLFAANAFAYQQVFFGEDEGVGESTALGVWNNAQAAEANFLSHLTGTGTEDFESYSDGTSAPLAISFPGAGTATLTGGGEINYVSAGSTNNYGRYGTSGDYYWDADSDDFIINFDTPVAAFGFYGIDIGDFSGQLSIFAGATEYAVPHTLGITGGSVLFWGLIDTDNPFTSITFSNLGGGSYADAFGFDDMTIGSVEQVSEDTIGSVPEPSTFVLLAAGLLGLVGIGRKRILG</sequence>
<organism evidence="3 4">
    <name type="scientific">Pseudodesulfovibrio cashew</name>
    <dbReference type="NCBI Taxonomy" id="2678688"/>
    <lineage>
        <taxon>Bacteria</taxon>
        <taxon>Pseudomonadati</taxon>
        <taxon>Thermodesulfobacteriota</taxon>
        <taxon>Desulfovibrionia</taxon>
        <taxon>Desulfovibrionales</taxon>
        <taxon>Desulfovibrionaceae</taxon>
    </lineage>
</organism>
<feature type="signal peptide" evidence="1">
    <location>
        <begin position="1"/>
        <end position="22"/>
    </location>
</feature>
<dbReference type="NCBIfam" id="TIGR02595">
    <property type="entry name" value="PEP_CTERM"/>
    <property type="match status" value="1"/>
</dbReference>
<dbReference type="EMBL" id="CP046400">
    <property type="protein sequence ID" value="QGY41031.1"/>
    <property type="molecule type" value="Genomic_DNA"/>
</dbReference>
<feature type="domain" description="Ice-binding protein C-terminal" evidence="2">
    <location>
        <begin position="219"/>
        <end position="242"/>
    </location>
</feature>
<keyword evidence="1" id="KW-0732">Signal</keyword>
<dbReference type="RefSeq" id="WP_158948902.1">
    <property type="nucleotide sequence ID" value="NZ_CP046400.1"/>
</dbReference>
<reference evidence="3 4" key="1">
    <citation type="submission" date="2019-11" db="EMBL/GenBank/DDBJ databases">
        <authorList>
            <person name="Zheng R.K."/>
            <person name="Sun C.M."/>
        </authorList>
    </citation>
    <scope>NUCLEOTIDE SEQUENCE [LARGE SCALE GENOMIC DNA]</scope>
    <source>
        <strain evidence="3 4">SRB007</strain>
    </source>
</reference>
<dbReference type="KEGG" id="psel:GM415_13145"/>
<evidence type="ECO:0000313" key="3">
    <source>
        <dbReference type="EMBL" id="QGY41031.1"/>
    </source>
</evidence>
<dbReference type="InterPro" id="IPR013424">
    <property type="entry name" value="Ice-binding_C"/>
</dbReference>
<evidence type="ECO:0000313" key="4">
    <source>
        <dbReference type="Proteomes" id="UP000428328"/>
    </source>
</evidence>